<protein>
    <recommendedName>
        <fullName evidence="8">Radical SAM core domain-containing protein</fullName>
    </recommendedName>
</protein>
<keyword evidence="4" id="KW-0479">Metal-binding</keyword>
<dbReference type="GO" id="GO:0061799">
    <property type="term" value="F:cyclic pyranopterin monophosphate synthase activity"/>
    <property type="evidence" value="ECO:0007669"/>
    <property type="project" value="TreeGrafter"/>
</dbReference>
<accession>A0A382WKU5</accession>
<dbReference type="GO" id="GO:0061798">
    <property type="term" value="F:GTP 3',8'-cyclase activity"/>
    <property type="evidence" value="ECO:0007669"/>
    <property type="project" value="TreeGrafter"/>
</dbReference>
<evidence type="ECO:0000256" key="2">
    <source>
        <dbReference type="ARBA" id="ARBA00022485"/>
    </source>
</evidence>
<dbReference type="InterPro" id="IPR058240">
    <property type="entry name" value="rSAM_sf"/>
</dbReference>
<dbReference type="InterPro" id="IPR000385">
    <property type="entry name" value="MoaA_NifB_PqqE_Fe-S-bd_CS"/>
</dbReference>
<evidence type="ECO:0000259" key="8">
    <source>
        <dbReference type="PROSITE" id="PS51918"/>
    </source>
</evidence>
<dbReference type="InterPro" id="IPR013785">
    <property type="entry name" value="Aldolase_TIM"/>
</dbReference>
<evidence type="ECO:0000256" key="5">
    <source>
        <dbReference type="ARBA" id="ARBA00023004"/>
    </source>
</evidence>
<comment type="cofactor">
    <cofactor evidence="1">
        <name>[4Fe-4S] cluster</name>
        <dbReference type="ChEBI" id="CHEBI:49883"/>
    </cofactor>
</comment>
<keyword evidence="6" id="KW-0411">Iron-sulfur</keyword>
<keyword evidence="7" id="KW-0501">Molybdenum cofactor biosynthesis</keyword>
<dbReference type="SFLD" id="SFLDG01067">
    <property type="entry name" value="SPASM/twitch_domain_containing"/>
    <property type="match status" value="1"/>
</dbReference>
<gene>
    <name evidence="9" type="ORF">METZ01_LOCUS412247</name>
</gene>
<dbReference type="SUPFAM" id="SSF102114">
    <property type="entry name" value="Radical SAM enzymes"/>
    <property type="match status" value="1"/>
</dbReference>
<dbReference type="PROSITE" id="PS51918">
    <property type="entry name" value="RADICAL_SAM"/>
    <property type="match status" value="1"/>
</dbReference>
<dbReference type="GO" id="GO:0046872">
    <property type="term" value="F:metal ion binding"/>
    <property type="evidence" value="ECO:0007669"/>
    <property type="project" value="UniProtKB-KW"/>
</dbReference>
<organism evidence="9">
    <name type="scientific">marine metagenome</name>
    <dbReference type="NCBI Taxonomy" id="408172"/>
    <lineage>
        <taxon>unclassified sequences</taxon>
        <taxon>metagenomes</taxon>
        <taxon>ecological metagenomes</taxon>
    </lineage>
</organism>
<evidence type="ECO:0000256" key="1">
    <source>
        <dbReference type="ARBA" id="ARBA00001966"/>
    </source>
</evidence>
<dbReference type="InterPro" id="IPR050105">
    <property type="entry name" value="MoCo_biosynth_MoaA/MoaC"/>
</dbReference>
<dbReference type="PANTHER" id="PTHR22960:SF0">
    <property type="entry name" value="MOLYBDENUM COFACTOR BIOSYNTHESIS PROTEIN 1"/>
    <property type="match status" value="1"/>
</dbReference>
<reference evidence="9" key="1">
    <citation type="submission" date="2018-05" db="EMBL/GenBank/DDBJ databases">
        <authorList>
            <person name="Lanie J.A."/>
            <person name="Ng W.-L."/>
            <person name="Kazmierczak K.M."/>
            <person name="Andrzejewski T.M."/>
            <person name="Davidsen T.M."/>
            <person name="Wayne K.J."/>
            <person name="Tettelin H."/>
            <person name="Glass J.I."/>
            <person name="Rusch D."/>
            <person name="Podicherti R."/>
            <person name="Tsui H.-C.T."/>
            <person name="Winkler M.E."/>
        </authorList>
    </citation>
    <scope>NUCLEOTIDE SEQUENCE</scope>
</reference>
<dbReference type="GO" id="GO:0006777">
    <property type="term" value="P:Mo-molybdopterin cofactor biosynthetic process"/>
    <property type="evidence" value="ECO:0007669"/>
    <property type="project" value="UniProtKB-KW"/>
</dbReference>
<dbReference type="SFLD" id="SFLDS00029">
    <property type="entry name" value="Radical_SAM"/>
    <property type="match status" value="1"/>
</dbReference>
<feature type="non-terminal residue" evidence="9">
    <location>
        <position position="1"/>
    </location>
</feature>
<keyword evidence="5" id="KW-0408">Iron</keyword>
<proteinExistence type="predicted"/>
<dbReference type="Pfam" id="PF04055">
    <property type="entry name" value="Radical_SAM"/>
    <property type="match status" value="1"/>
</dbReference>
<dbReference type="CDD" id="cd01335">
    <property type="entry name" value="Radical_SAM"/>
    <property type="match status" value="1"/>
</dbReference>
<dbReference type="AlphaFoldDB" id="A0A382WKU5"/>
<evidence type="ECO:0000256" key="3">
    <source>
        <dbReference type="ARBA" id="ARBA00022691"/>
    </source>
</evidence>
<feature type="domain" description="Radical SAM core" evidence="8">
    <location>
        <begin position="18"/>
        <end position="198"/>
    </location>
</feature>
<dbReference type="Gene3D" id="3.20.20.70">
    <property type="entry name" value="Aldolase class I"/>
    <property type="match status" value="1"/>
</dbReference>
<evidence type="ECO:0000256" key="6">
    <source>
        <dbReference type="ARBA" id="ARBA00023014"/>
    </source>
</evidence>
<dbReference type="InterPro" id="IPR007197">
    <property type="entry name" value="rSAM"/>
</dbReference>
<dbReference type="PROSITE" id="PS01305">
    <property type="entry name" value="MOAA_NIFB_PQQE"/>
    <property type="match status" value="1"/>
</dbReference>
<feature type="non-terminal residue" evidence="9">
    <location>
        <position position="198"/>
    </location>
</feature>
<dbReference type="SFLD" id="SFLDG01386">
    <property type="entry name" value="main_SPASM_domain-containing"/>
    <property type="match status" value="1"/>
</dbReference>
<evidence type="ECO:0000256" key="4">
    <source>
        <dbReference type="ARBA" id="ARBA00022723"/>
    </source>
</evidence>
<dbReference type="EMBL" id="UINC01160631">
    <property type="protein sequence ID" value="SVD59393.1"/>
    <property type="molecule type" value="Genomic_DNA"/>
</dbReference>
<dbReference type="PANTHER" id="PTHR22960">
    <property type="entry name" value="MOLYBDOPTERIN COFACTOR SYNTHESIS PROTEIN A"/>
    <property type="match status" value="1"/>
</dbReference>
<sequence length="198" mass="22309">MNETVADLIDLDDVLLDQRNRPLRDLRISLTDKCNFRCPYCMPKEIFKAGYKFLDQQAILSASEIIRLTLIFKDLGINKIRLTGGEPTLRNDLLTIISELAKIPELEIAMTTNGTRLEELAVPLREAGLNRITVSLDAVDMATFEKMNDVAVPLEKVLAGLESARKAGFSPIKINTVVRKNWNDKTIIQLINHFRNTG</sequence>
<keyword evidence="3" id="KW-0949">S-adenosyl-L-methionine</keyword>
<evidence type="ECO:0000256" key="7">
    <source>
        <dbReference type="ARBA" id="ARBA00023150"/>
    </source>
</evidence>
<keyword evidence="2" id="KW-0004">4Fe-4S</keyword>
<dbReference type="GO" id="GO:0051539">
    <property type="term" value="F:4 iron, 4 sulfur cluster binding"/>
    <property type="evidence" value="ECO:0007669"/>
    <property type="project" value="UniProtKB-KW"/>
</dbReference>
<evidence type="ECO:0000313" key="9">
    <source>
        <dbReference type="EMBL" id="SVD59393.1"/>
    </source>
</evidence>
<name>A0A382WKU5_9ZZZZ</name>